<feature type="compositionally biased region" description="Low complexity" evidence="1">
    <location>
        <begin position="603"/>
        <end position="616"/>
    </location>
</feature>
<dbReference type="Proteomes" id="UP000738325">
    <property type="component" value="Unassembled WGS sequence"/>
</dbReference>
<feature type="region of interest" description="Disordered" evidence="1">
    <location>
        <begin position="1"/>
        <end position="45"/>
    </location>
</feature>
<reference evidence="2" key="1">
    <citation type="journal article" date="2020" name="Fungal Divers.">
        <title>Resolving the Mortierellaceae phylogeny through synthesis of multi-gene phylogenetics and phylogenomics.</title>
        <authorList>
            <person name="Vandepol N."/>
            <person name="Liber J."/>
            <person name="Desiro A."/>
            <person name="Na H."/>
            <person name="Kennedy M."/>
            <person name="Barry K."/>
            <person name="Grigoriev I.V."/>
            <person name="Miller A.N."/>
            <person name="O'Donnell K."/>
            <person name="Stajich J.E."/>
            <person name="Bonito G."/>
        </authorList>
    </citation>
    <scope>NUCLEOTIDE SEQUENCE</scope>
    <source>
        <strain evidence="2">REB-010B</strain>
    </source>
</reference>
<evidence type="ECO:0000256" key="1">
    <source>
        <dbReference type="SAM" id="MobiDB-lite"/>
    </source>
</evidence>
<feature type="compositionally biased region" description="Polar residues" evidence="1">
    <location>
        <begin position="310"/>
        <end position="326"/>
    </location>
</feature>
<comment type="caution">
    <text evidence="2">The sequence shown here is derived from an EMBL/GenBank/DDBJ whole genome shotgun (WGS) entry which is preliminary data.</text>
</comment>
<organism evidence="2 3">
    <name type="scientific">Dissophora globulifera</name>
    <dbReference type="NCBI Taxonomy" id="979702"/>
    <lineage>
        <taxon>Eukaryota</taxon>
        <taxon>Fungi</taxon>
        <taxon>Fungi incertae sedis</taxon>
        <taxon>Mucoromycota</taxon>
        <taxon>Mortierellomycotina</taxon>
        <taxon>Mortierellomycetes</taxon>
        <taxon>Mortierellales</taxon>
        <taxon>Mortierellaceae</taxon>
        <taxon>Dissophora</taxon>
    </lineage>
</organism>
<feature type="compositionally biased region" description="Low complexity" evidence="1">
    <location>
        <begin position="335"/>
        <end position="356"/>
    </location>
</feature>
<evidence type="ECO:0000313" key="3">
    <source>
        <dbReference type="Proteomes" id="UP000738325"/>
    </source>
</evidence>
<gene>
    <name evidence="2" type="ORF">BGZ99_008132</name>
</gene>
<sequence>MPGSHPSNSPPASLGGAMDGRFESSSHHSRPGYPHRHPQLSQHHSSIQVVDDENEMTPDVYSSGASSPSGRSTVTSSHISVDHTSASSNGISSLSAHYHDTPDVNFTARFSDFVRSVRRDASSDYPVIDTYIHNEDYQSLLAAVSNIQMSYPQSQDGPTTSGDGSDMVTSGQVHTAPHGHVDLRTMRTLDDGYDEASGDEDLDTYMYSHRSPLDNIYDLQHIMVHNQRQLEDQIRYSRESYVRHRDSGHSENEVLAEPAIRPDILPPISNPPVILSPLLTADGQPLQEPYLAERQYSNFNTRPNYDPRPTISSSYFSPTTESTIVLSSPPPGRTSSAFSYSSQGSAHSPISISSRSDIGHTVSSNSAASLQHVNGPYRPFITGRELHLQREQNEELLRSHEQSVSVTVDVIDDHSDFSDDAMDHGDDCVLEGESEGGHWSTSGSLMRRARSFEQHRYHYYRRMQLQRQQQRRASTVSLEQERAMMTTMMMGDDHLLTDSFGSRPASSLSQMTSGDTNASRRSPHTVASAPFAGSSIPIPARYINPQPFSHLHYTSPMLIRPHDIMTSNNNYSGYREPDGQVGETLYERSGISSSGSSRRRIVHSNNSSTSIHSFSETVERAEEGGWAPPSLSSTARSATQSWYETSPFESRPRSSHHQSNIGLKEVVRMACRFCETIICERGMKAQLLADQSVALLSTDDAPQS</sequence>
<dbReference type="InterPro" id="IPR026768">
    <property type="entry name" value="YPEH2ZP"/>
</dbReference>
<protein>
    <submittedName>
        <fullName evidence="2">Uncharacterized protein</fullName>
    </submittedName>
</protein>
<dbReference type="OrthoDB" id="2526683at2759"/>
<dbReference type="EMBL" id="JAAAIP010000612">
    <property type="protein sequence ID" value="KAG0314436.1"/>
    <property type="molecule type" value="Genomic_DNA"/>
</dbReference>
<feature type="region of interest" description="Disordered" evidence="1">
    <location>
        <begin position="498"/>
        <end position="531"/>
    </location>
</feature>
<feature type="region of interest" description="Disordered" evidence="1">
    <location>
        <begin position="292"/>
        <end position="358"/>
    </location>
</feature>
<feature type="region of interest" description="Disordered" evidence="1">
    <location>
        <begin position="152"/>
        <end position="175"/>
    </location>
</feature>
<keyword evidence="3" id="KW-1185">Reference proteome</keyword>
<feature type="compositionally biased region" description="Polar residues" evidence="1">
    <location>
        <begin position="504"/>
        <end position="520"/>
    </location>
</feature>
<feature type="compositionally biased region" description="Basic residues" evidence="1">
    <location>
        <begin position="27"/>
        <end position="38"/>
    </location>
</feature>
<dbReference type="Pfam" id="PF14976">
    <property type="entry name" value="YPEH2ZP"/>
    <property type="match status" value="1"/>
</dbReference>
<name>A0A9P6RCJ5_9FUNG</name>
<accession>A0A9P6RCJ5</accession>
<proteinExistence type="predicted"/>
<feature type="compositionally biased region" description="Polar residues" evidence="1">
    <location>
        <begin position="152"/>
        <end position="173"/>
    </location>
</feature>
<evidence type="ECO:0000313" key="2">
    <source>
        <dbReference type="EMBL" id="KAG0314436.1"/>
    </source>
</evidence>
<feature type="region of interest" description="Disordered" evidence="1">
    <location>
        <begin position="57"/>
        <end position="89"/>
    </location>
</feature>
<feature type="compositionally biased region" description="Polar residues" evidence="1">
    <location>
        <begin position="1"/>
        <end position="11"/>
    </location>
</feature>
<feature type="compositionally biased region" description="Low complexity" evidence="1">
    <location>
        <begin position="62"/>
        <end position="77"/>
    </location>
</feature>
<dbReference type="AlphaFoldDB" id="A0A9P6RCJ5"/>
<feature type="region of interest" description="Disordered" evidence="1">
    <location>
        <begin position="588"/>
        <end position="633"/>
    </location>
</feature>